<dbReference type="OrthoDB" id="7961412at2"/>
<reference evidence="4" key="1">
    <citation type="submission" date="2018-10" db="EMBL/GenBank/DDBJ databases">
        <authorList>
            <person name="Peiro R."/>
            <person name="Begona"/>
            <person name="Cbmso G."/>
            <person name="Lopez M."/>
            <person name="Gonzalez S."/>
            <person name="Sacristan E."/>
            <person name="Castillo E."/>
        </authorList>
    </citation>
    <scope>NUCLEOTIDE SEQUENCE [LARGE SCALE GENOMIC DNA]</scope>
</reference>
<dbReference type="EMBL" id="UWOC01000027">
    <property type="protein sequence ID" value="VCU07391.1"/>
    <property type="molecule type" value="Genomic_DNA"/>
</dbReference>
<feature type="transmembrane region" description="Helical" evidence="2">
    <location>
        <begin position="83"/>
        <end position="103"/>
    </location>
</feature>
<dbReference type="RefSeq" id="WP_129607594.1">
    <property type="nucleotide sequence ID" value="NZ_UWOC01000027.1"/>
</dbReference>
<keyword evidence="2" id="KW-0812">Transmembrane</keyword>
<evidence type="ECO:0000313" key="3">
    <source>
        <dbReference type="EMBL" id="VCU07391.1"/>
    </source>
</evidence>
<proteinExistence type="predicted"/>
<dbReference type="AlphaFoldDB" id="A0A447CQN0"/>
<feature type="region of interest" description="Disordered" evidence="1">
    <location>
        <begin position="1"/>
        <end position="62"/>
    </location>
</feature>
<accession>A0A447CQN0</accession>
<sequence>MTDHRSDHPFDRAASSQPGAGEPERPRVEPEIIPPGAPDPDPRLDPRRSAGRGPEGLPDGAVFVTIDRDGQPRYTRIEPPGPISTVLGLVILGAVAAGILLVALGVVLFWVPVAIVVVAALLFSGYLRGLWRRFMGR</sequence>
<protein>
    <submittedName>
        <fullName evidence="3">Uncharacterized protein</fullName>
    </submittedName>
</protein>
<name>A0A447CQN0_9BRAD</name>
<keyword evidence="2" id="KW-1133">Transmembrane helix</keyword>
<comment type="caution">
    <text evidence="3">The sequence shown here is derived from an EMBL/GenBank/DDBJ whole genome shotgun (WGS) entry which is preliminary data.</text>
</comment>
<evidence type="ECO:0000256" key="2">
    <source>
        <dbReference type="SAM" id="Phobius"/>
    </source>
</evidence>
<feature type="compositionally biased region" description="Basic and acidic residues" evidence="1">
    <location>
        <begin position="1"/>
        <end position="11"/>
    </location>
</feature>
<keyword evidence="4" id="KW-1185">Reference proteome</keyword>
<organism evidence="3 4">
    <name type="scientific">Rhodoplanes serenus</name>
    <dbReference type="NCBI Taxonomy" id="200615"/>
    <lineage>
        <taxon>Bacteria</taxon>
        <taxon>Pseudomonadati</taxon>
        <taxon>Pseudomonadota</taxon>
        <taxon>Alphaproteobacteria</taxon>
        <taxon>Hyphomicrobiales</taxon>
        <taxon>Nitrobacteraceae</taxon>
        <taxon>Rhodoplanes</taxon>
    </lineage>
</organism>
<dbReference type="Proteomes" id="UP000289200">
    <property type="component" value="Unassembled WGS sequence"/>
</dbReference>
<evidence type="ECO:0000256" key="1">
    <source>
        <dbReference type="SAM" id="MobiDB-lite"/>
    </source>
</evidence>
<evidence type="ECO:0000313" key="4">
    <source>
        <dbReference type="Proteomes" id="UP000289200"/>
    </source>
</evidence>
<keyword evidence="2" id="KW-0472">Membrane</keyword>
<gene>
    <name evidence="3" type="ORF">RHODGE_RHODGE_00487</name>
</gene>
<feature type="transmembrane region" description="Helical" evidence="2">
    <location>
        <begin position="109"/>
        <end position="127"/>
    </location>
</feature>